<evidence type="ECO:0000256" key="4">
    <source>
        <dbReference type="SAM" id="MobiDB-lite"/>
    </source>
</evidence>
<evidence type="ECO:0000256" key="1">
    <source>
        <dbReference type="ARBA" id="ARBA00023015"/>
    </source>
</evidence>
<keyword evidence="3" id="KW-0804">Transcription</keyword>
<dbReference type="Pfam" id="PF07702">
    <property type="entry name" value="UTRA"/>
    <property type="match status" value="1"/>
</dbReference>
<accession>A0A9W6V2U6</accession>
<dbReference type="SMART" id="SM00345">
    <property type="entry name" value="HTH_GNTR"/>
    <property type="match status" value="1"/>
</dbReference>
<organism evidence="6 7">
    <name type="scientific">Kitasatospora phosalacinea</name>
    <dbReference type="NCBI Taxonomy" id="2065"/>
    <lineage>
        <taxon>Bacteria</taxon>
        <taxon>Bacillati</taxon>
        <taxon>Actinomycetota</taxon>
        <taxon>Actinomycetes</taxon>
        <taxon>Kitasatosporales</taxon>
        <taxon>Streptomycetaceae</taxon>
        <taxon>Kitasatospora</taxon>
    </lineage>
</organism>
<dbReference type="GO" id="GO:0045892">
    <property type="term" value="P:negative regulation of DNA-templated transcription"/>
    <property type="evidence" value="ECO:0007669"/>
    <property type="project" value="TreeGrafter"/>
</dbReference>
<dbReference type="CDD" id="cd07377">
    <property type="entry name" value="WHTH_GntR"/>
    <property type="match status" value="1"/>
</dbReference>
<keyword evidence="1" id="KW-0805">Transcription regulation</keyword>
<name>A0A9W6V2U6_9ACTN</name>
<dbReference type="EMBL" id="BSSA01000008">
    <property type="protein sequence ID" value="GLW70592.1"/>
    <property type="molecule type" value="Genomic_DNA"/>
</dbReference>
<evidence type="ECO:0000256" key="3">
    <source>
        <dbReference type="ARBA" id="ARBA00023163"/>
    </source>
</evidence>
<dbReference type="SUPFAM" id="SSF64288">
    <property type="entry name" value="Chorismate lyase-like"/>
    <property type="match status" value="1"/>
</dbReference>
<dbReference type="Pfam" id="PF00392">
    <property type="entry name" value="GntR"/>
    <property type="match status" value="1"/>
</dbReference>
<dbReference type="InterPro" id="IPR000524">
    <property type="entry name" value="Tscrpt_reg_HTH_GntR"/>
</dbReference>
<dbReference type="Gene3D" id="3.40.1410.10">
    <property type="entry name" value="Chorismate lyase-like"/>
    <property type="match status" value="1"/>
</dbReference>
<evidence type="ECO:0000313" key="6">
    <source>
        <dbReference type="EMBL" id="GLW70592.1"/>
    </source>
</evidence>
<keyword evidence="2" id="KW-0238">DNA-binding</keyword>
<feature type="domain" description="HTH gntR-type" evidence="5">
    <location>
        <begin position="6"/>
        <end position="74"/>
    </location>
</feature>
<dbReference type="SMART" id="SM00866">
    <property type="entry name" value="UTRA"/>
    <property type="match status" value="1"/>
</dbReference>
<feature type="region of interest" description="Disordered" evidence="4">
    <location>
        <begin position="74"/>
        <end position="112"/>
    </location>
</feature>
<evidence type="ECO:0000313" key="7">
    <source>
        <dbReference type="Proteomes" id="UP001165041"/>
    </source>
</evidence>
<dbReference type="AlphaFoldDB" id="A0A9W6V2U6"/>
<dbReference type="InterPro" id="IPR011663">
    <property type="entry name" value="UTRA"/>
</dbReference>
<dbReference type="InterPro" id="IPR050679">
    <property type="entry name" value="Bact_HTH_transcr_reg"/>
</dbReference>
<dbReference type="Proteomes" id="UP001165041">
    <property type="component" value="Unassembled WGS sequence"/>
</dbReference>
<sequence length="254" mass="27291">MTTSGPSAYLQVAEQIRERIAAGEYPPGSQLPSLADLQSQYGFSHGVGQSAYRLLEQEGVVTARQGRGYFVRDQEPHRALVRRRPADGGPGPDTAGLAEQGVTPSWRSHSTTEAATAEIARRLEVETGTPVMHTSYVYLVDGEPGYLAESWEPMSVTGQDLIVLPEAGPYSGLGVAARMAVIGIEVGEPVERVTARHLTRAEAQALAQLPGTPALAIRRTHYDRATGRPVETADLVLPGERWSSEYGHRPTPGA</sequence>
<dbReference type="PANTHER" id="PTHR44846">
    <property type="entry name" value="MANNOSYL-D-GLYCERATE TRANSPORT/METABOLISM SYSTEM REPRESSOR MNGR-RELATED"/>
    <property type="match status" value="1"/>
</dbReference>
<dbReference type="InterPro" id="IPR036390">
    <property type="entry name" value="WH_DNA-bd_sf"/>
</dbReference>
<dbReference type="RefSeq" id="WP_285736408.1">
    <property type="nucleotide sequence ID" value="NZ_BSSA01000008.1"/>
</dbReference>
<reference evidence="6" key="1">
    <citation type="submission" date="2023-02" db="EMBL/GenBank/DDBJ databases">
        <title>Kitasatospora phosalacinea NBRC 14627.</title>
        <authorList>
            <person name="Ichikawa N."/>
            <person name="Sato H."/>
            <person name="Tonouchi N."/>
        </authorList>
    </citation>
    <scope>NUCLEOTIDE SEQUENCE</scope>
    <source>
        <strain evidence="6">NBRC 14627</strain>
    </source>
</reference>
<dbReference type="SUPFAM" id="SSF46785">
    <property type="entry name" value="Winged helix' DNA-binding domain"/>
    <property type="match status" value="1"/>
</dbReference>
<dbReference type="PANTHER" id="PTHR44846:SF17">
    <property type="entry name" value="GNTR-FAMILY TRANSCRIPTIONAL REGULATOR"/>
    <property type="match status" value="1"/>
</dbReference>
<dbReference type="InterPro" id="IPR028978">
    <property type="entry name" value="Chorismate_lyase_/UTRA_dom_sf"/>
</dbReference>
<dbReference type="GO" id="GO:0003700">
    <property type="term" value="F:DNA-binding transcription factor activity"/>
    <property type="evidence" value="ECO:0007669"/>
    <property type="project" value="InterPro"/>
</dbReference>
<gene>
    <name evidence="6" type="ORF">Kpho02_28910</name>
</gene>
<evidence type="ECO:0000256" key="2">
    <source>
        <dbReference type="ARBA" id="ARBA00023125"/>
    </source>
</evidence>
<dbReference type="InterPro" id="IPR036388">
    <property type="entry name" value="WH-like_DNA-bd_sf"/>
</dbReference>
<dbReference type="PROSITE" id="PS50949">
    <property type="entry name" value="HTH_GNTR"/>
    <property type="match status" value="1"/>
</dbReference>
<protein>
    <submittedName>
        <fullName evidence="6">GntR family transcriptional regulator</fullName>
    </submittedName>
</protein>
<comment type="caution">
    <text evidence="6">The sequence shown here is derived from an EMBL/GenBank/DDBJ whole genome shotgun (WGS) entry which is preliminary data.</text>
</comment>
<evidence type="ECO:0000259" key="5">
    <source>
        <dbReference type="PROSITE" id="PS50949"/>
    </source>
</evidence>
<proteinExistence type="predicted"/>
<dbReference type="GO" id="GO:0003677">
    <property type="term" value="F:DNA binding"/>
    <property type="evidence" value="ECO:0007669"/>
    <property type="project" value="UniProtKB-KW"/>
</dbReference>
<dbReference type="Gene3D" id="1.10.10.10">
    <property type="entry name" value="Winged helix-like DNA-binding domain superfamily/Winged helix DNA-binding domain"/>
    <property type="match status" value="1"/>
</dbReference>